<dbReference type="Proteomes" id="UP000179524">
    <property type="component" value="Unassembled WGS sequence"/>
</dbReference>
<name>A0A1S2LHT4_9BACI</name>
<sequence length="370" mass="42083">MEKIANYQLFSLMYLYQVGTTIIFGFTGEAGRDAWITVLISMSVGFIIVFGNMLLMRLNPGLTLVEWYPKQFGKWLGVPIAWLYALLFIYNCGRMIADLKLMIPQTLLPTTHPMIFLSLFTLLIAYGLYLGIEVVGRLAVLSLLIILILFMLETGLIFISGNYDFRFILPIAEEGIVALWRYVWPAGITQSFGEIFVFGMVWPLVKDQKSIAKVAFLSTLLTGLLLSFGNFLAIISLGPIVFERSFFPLYVLLRQINLGVFLQNLDVLAVIYFMFTIFFKVFITMFAVIRSIQILTFMKSSRKLIIPISILVLFVGYTMTDNQAEHIAGVHMTIATPYLWVPFYLILPSLLLIVTMIRAMITKRKTTLNS</sequence>
<dbReference type="NCBIfam" id="TIGR00912">
    <property type="entry name" value="2A0309"/>
    <property type="match status" value="1"/>
</dbReference>
<keyword evidence="6 8" id="KW-1133">Transmembrane helix</keyword>
<feature type="transmembrane region" description="Helical" evidence="8">
    <location>
        <begin position="182"/>
        <end position="202"/>
    </location>
</feature>
<dbReference type="GO" id="GO:0016020">
    <property type="term" value="C:membrane"/>
    <property type="evidence" value="ECO:0007669"/>
    <property type="project" value="UniProtKB-SubCell"/>
</dbReference>
<feature type="transmembrane region" description="Helical" evidence="8">
    <location>
        <begin position="75"/>
        <end position="93"/>
    </location>
</feature>
<dbReference type="AlphaFoldDB" id="A0A1S2LHT4"/>
<feature type="transmembrane region" description="Helical" evidence="8">
    <location>
        <begin position="6"/>
        <end position="27"/>
    </location>
</feature>
<protein>
    <submittedName>
        <fullName evidence="9">Uncharacterized protein</fullName>
    </submittedName>
</protein>
<keyword evidence="5 8" id="KW-0812">Transmembrane</keyword>
<feature type="transmembrane region" description="Helical" evidence="8">
    <location>
        <begin position="214"/>
        <end position="235"/>
    </location>
</feature>
<feature type="transmembrane region" description="Helical" evidence="8">
    <location>
        <begin position="114"/>
        <end position="132"/>
    </location>
</feature>
<dbReference type="PANTHER" id="PTHR34975:SF2">
    <property type="entry name" value="SPORE GERMINATION PROTEIN A2"/>
    <property type="match status" value="1"/>
</dbReference>
<gene>
    <name evidence="9" type="ORF">BKP37_15235</name>
</gene>
<keyword evidence="3" id="KW-0813">Transport</keyword>
<dbReference type="EMBL" id="MLQR01000036">
    <property type="protein sequence ID" value="OIJ11790.1"/>
    <property type="molecule type" value="Genomic_DNA"/>
</dbReference>
<reference evidence="9 10" key="1">
    <citation type="submission" date="2016-10" db="EMBL/GenBank/DDBJ databases">
        <title>Draft genome sequences of four alkaliphilic bacteria belonging to the Anaerobacillus genus.</title>
        <authorList>
            <person name="Bassil N.M."/>
            <person name="Lloyd J.R."/>
        </authorList>
    </citation>
    <scope>NUCLEOTIDE SEQUENCE [LARGE SCALE GENOMIC DNA]</scope>
    <source>
        <strain evidence="9 10">DSM 18345</strain>
    </source>
</reference>
<dbReference type="RefSeq" id="WP_071310470.1">
    <property type="nucleotide sequence ID" value="NZ_MLQR01000036.1"/>
</dbReference>
<evidence type="ECO:0000256" key="7">
    <source>
        <dbReference type="ARBA" id="ARBA00023136"/>
    </source>
</evidence>
<evidence type="ECO:0000256" key="1">
    <source>
        <dbReference type="ARBA" id="ARBA00004141"/>
    </source>
</evidence>
<feature type="transmembrane region" description="Helical" evidence="8">
    <location>
        <begin position="304"/>
        <end position="320"/>
    </location>
</feature>
<feature type="transmembrane region" description="Helical" evidence="8">
    <location>
        <begin position="138"/>
        <end position="161"/>
    </location>
</feature>
<evidence type="ECO:0000256" key="2">
    <source>
        <dbReference type="ARBA" id="ARBA00007998"/>
    </source>
</evidence>
<feature type="transmembrane region" description="Helical" evidence="8">
    <location>
        <begin position="340"/>
        <end position="361"/>
    </location>
</feature>
<evidence type="ECO:0000256" key="8">
    <source>
        <dbReference type="SAM" id="Phobius"/>
    </source>
</evidence>
<dbReference type="Pfam" id="PF03845">
    <property type="entry name" value="Spore_permease"/>
    <property type="match status" value="1"/>
</dbReference>
<comment type="similarity">
    <text evidence="2">Belongs to the amino acid-polyamine-organocation (APC) superfamily. Spore germination protein (SGP) (TC 2.A.3.9) family.</text>
</comment>
<evidence type="ECO:0000256" key="4">
    <source>
        <dbReference type="ARBA" id="ARBA00022544"/>
    </source>
</evidence>
<feature type="transmembrane region" description="Helical" evidence="8">
    <location>
        <begin position="34"/>
        <end position="55"/>
    </location>
</feature>
<keyword evidence="4" id="KW-0309">Germination</keyword>
<dbReference type="PANTHER" id="PTHR34975">
    <property type="entry name" value="SPORE GERMINATION PROTEIN A2"/>
    <property type="match status" value="1"/>
</dbReference>
<evidence type="ECO:0000256" key="3">
    <source>
        <dbReference type="ARBA" id="ARBA00022448"/>
    </source>
</evidence>
<evidence type="ECO:0000313" key="9">
    <source>
        <dbReference type="EMBL" id="OIJ11790.1"/>
    </source>
</evidence>
<organism evidence="9 10">
    <name type="scientific">Anaerobacillus alkalilacustris</name>
    <dbReference type="NCBI Taxonomy" id="393763"/>
    <lineage>
        <taxon>Bacteria</taxon>
        <taxon>Bacillati</taxon>
        <taxon>Bacillota</taxon>
        <taxon>Bacilli</taxon>
        <taxon>Bacillales</taxon>
        <taxon>Bacillaceae</taxon>
        <taxon>Anaerobacillus</taxon>
    </lineage>
</organism>
<accession>A0A1S2LHT4</accession>
<comment type="caution">
    <text evidence="9">The sequence shown here is derived from an EMBL/GenBank/DDBJ whole genome shotgun (WGS) entry which is preliminary data.</text>
</comment>
<dbReference type="InterPro" id="IPR004761">
    <property type="entry name" value="Spore_GerAB"/>
</dbReference>
<evidence type="ECO:0000313" key="10">
    <source>
        <dbReference type="Proteomes" id="UP000179524"/>
    </source>
</evidence>
<comment type="subcellular location">
    <subcellularLocation>
        <location evidence="1">Membrane</location>
        <topology evidence="1">Multi-pass membrane protein</topology>
    </subcellularLocation>
</comment>
<evidence type="ECO:0000256" key="6">
    <source>
        <dbReference type="ARBA" id="ARBA00022989"/>
    </source>
</evidence>
<keyword evidence="10" id="KW-1185">Reference proteome</keyword>
<proteinExistence type="inferred from homology"/>
<evidence type="ECO:0000256" key="5">
    <source>
        <dbReference type="ARBA" id="ARBA00022692"/>
    </source>
</evidence>
<dbReference type="GO" id="GO:0009847">
    <property type="term" value="P:spore germination"/>
    <property type="evidence" value="ECO:0007669"/>
    <property type="project" value="InterPro"/>
</dbReference>
<feature type="transmembrane region" description="Helical" evidence="8">
    <location>
        <begin position="271"/>
        <end position="292"/>
    </location>
</feature>
<keyword evidence="7 8" id="KW-0472">Membrane</keyword>